<evidence type="ECO:0000313" key="3">
    <source>
        <dbReference type="Proteomes" id="UP001152024"/>
    </source>
</evidence>
<feature type="compositionally biased region" description="Basic and acidic residues" evidence="1">
    <location>
        <begin position="1"/>
        <end position="15"/>
    </location>
</feature>
<dbReference type="EMBL" id="JAOQBH010000003">
    <property type="protein sequence ID" value="KAJ4138734.1"/>
    <property type="molecule type" value="Genomic_DNA"/>
</dbReference>
<organism evidence="2 3">
    <name type="scientific">Fusarium equiseti</name>
    <name type="common">Fusarium scirpi</name>
    <dbReference type="NCBI Taxonomy" id="61235"/>
    <lineage>
        <taxon>Eukaryota</taxon>
        <taxon>Fungi</taxon>
        <taxon>Dikarya</taxon>
        <taxon>Ascomycota</taxon>
        <taxon>Pezizomycotina</taxon>
        <taxon>Sordariomycetes</taxon>
        <taxon>Hypocreomycetidae</taxon>
        <taxon>Hypocreales</taxon>
        <taxon>Nectriaceae</taxon>
        <taxon>Fusarium</taxon>
        <taxon>Fusarium incarnatum-equiseti species complex</taxon>
    </lineage>
</organism>
<evidence type="ECO:0000256" key="1">
    <source>
        <dbReference type="SAM" id="MobiDB-lite"/>
    </source>
</evidence>
<protein>
    <submittedName>
        <fullName evidence="2">Uncharacterized protein</fullName>
    </submittedName>
</protein>
<feature type="compositionally biased region" description="Basic and acidic residues" evidence="1">
    <location>
        <begin position="170"/>
        <end position="199"/>
    </location>
</feature>
<gene>
    <name evidence="2" type="ORF">NW768_002605</name>
</gene>
<name>A0ABQ8RP20_FUSEQ</name>
<evidence type="ECO:0000313" key="2">
    <source>
        <dbReference type="EMBL" id="KAJ4138734.1"/>
    </source>
</evidence>
<reference evidence="2" key="1">
    <citation type="submission" date="2022-09" db="EMBL/GenBank/DDBJ databases">
        <title>Fusarium specimens isolated from Avocado Roots.</title>
        <authorList>
            <person name="Stajich J."/>
            <person name="Roper C."/>
            <person name="Heimlech-Rivalta G."/>
        </authorList>
    </citation>
    <scope>NUCLEOTIDE SEQUENCE</scope>
    <source>
        <strain evidence="2">CF00095</strain>
    </source>
</reference>
<proteinExistence type="predicted"/>
<sequence>MDDQSKSQKKPEARGKAPASPPPFSSMLPPSYFDIYRRSPMLPSSSWNLPSPVPPPGKPYNYFSSEEDPEERASAYNASSTAGPFRRPSTPRPQKNSSVPIRSPPASLRTSYRPTSVHEEEERITRPRGHRRPCSPGPEPGPSQKRQKKKPNPLDNKPLDNDLVSQALDRAVKEQVKKTLERQRENAVEKDDGDNHDGRTSPTSSLSQDLEKKMHSSLKSYDANMERLSKDINEGCDRLRERFDRLEKYKRERDALDAIADPPQEAVKMFPGPIIQGPGHRVSEELTAKSIRDKII</sequence>
<feature type="region of interest" description="Disordered" evidence="1">
    <location>
        <begin position="1"/>
        <end position="222"/>
    </location>
</feature>
<keyword evidence="3" id="KW-1185">Reference proteome</keyword>
<feature type="region of interest" description="Disordered" evidence="1">
    <location>
        <begin position="255"/>
        <end position="281"/>
    </location>
</feature>
<dbReference type="Proteomes" id="UP001152024">
    <property type="component" value="Unassembled WGS sequence"/>
</dbReference>
<comment type="caution">
    <text evidence="2">The sequence shown here is derived from an EMBL/GenBank/DDBJ whole genome shotgun (WGS) entry which is preliminary data.</text>
</comment>
<accession>A0ABQ8RP20</accession>
<feature type="compositionally biased region" description="Basic and acidic residues" evidence="1">
    <location>
        <begin position="116"/>
        <end position="125"/>
    </location>
</feature>